<gene>
    <name evidence="3" type="ORF">BECKLPF1236A_GA0070988_100184</name>
    <name evidence="4" type="ORF">BECKLPF1236C_GA0070990_1001928</name>
</gene>
<dbReference type="Gene3D" id="3.40.1620.10">
    <property type="entry name" value="YefM-like domain"/>
    <property type="match status" value="1"/>
</dbReference>
<keyword evidence="3" id="KW-0238">DNA-binding</keyword>
<dbReference type="InterPro" id="IPR036165">
    <property type="entry name" value="YefM-like_sf"/>
</dbReference>
<dbReference type="AlphaFoldDB" id="A0A450VUT7"/>
<dbReference type="InterPro" id="IPR006442">
    <property type="entry name" value="Antitoxin_Phd/YefM"/>
</dbReference>
<dbReference type="EMBL" id="CAADFM010000018">
    <property type="protein sequence ID" value="VFK08544.1"/>
    <property type="molecule type" value="Genomic_DNA"/>
</dbReference>
<organism evidence="3">
    <name type="scientific">Candidatus Kentrum sp. LPFa</name>
    <dbReference type="NCBI Taxonomy" id="2126335"/>
    <lineage>
        <taxon>Bacteria</taxon>
        <taxon>Pseudomonadati</taxon>
        <taxon>Pseudomonadota</taxon>
        <taxon>Gammaproteobacteria</taxon>
        <taxon>Candidatus Kentrum</taxon>
    </lineage>
</organism>
<sequence>MQTAGFTEFRKNASVLFSAVEAGETILVTRHGKEIAHIFPLDRESTVTGAPAPSWKGERTRLTIPGKSLSSLIIEEREGAQ</sequence>
<reference evidence="3" key="1">
    <citation type="submission" date="2019-02" db="EMBL/GenBank/DDBJ databases">
        <authorList>
            <person name="Gruber-Vodicka R. H."/>
            <person name="Seah K. B. B."/>
        </authorList>
    </citation>
    <scope>NUCLEOTIDE SEQUENCE</scope>
    <source>
        <strain evidence="3">BECK_S312</strain>
        <strain evidence="4">BECK_S426</strain>
    </source>
</reference>
<name>A0A450VUT7_9GAMM</name>
<evidence type="ECO:0000256" key="1">
    <source>
        <dbReference type="ARBA" id="ARBA00009981"/>
    </source>
</evidence>
<dbReference type="Pfam" id="PF02604">
    <property type="entry name" value="PhdYeFM_antitox"/>
    <property type="match status" value="1"/>
</dbReference>
<dbReference type="EMBL" id="CAADFP010000019">
    <property type="protein sequence ID" value="VFK25189.1"/>
    <property type="molecule type" value="Genomic_DNA"/>
</dbReference>
<dbReference type="SUPFAM" id="SSF143120">
    <property type="entry name" value="YefM-like"/>
    <property type="match status" value="1"/>
</dbReference>
<dbReference type="GO" id="GO:0003677">
    <property type="term" value="F:DNA binding"/>
    <property type="evidence" value="ECO:0007669"/>
    <property type="project" value="UniProtKB-KW"/>
</dbReference>
<proteinExistence type="inferred from homology"/>
<comment type="function">
    <text evidence="2">Antitoxin component of a type II toxin-antitoxin (TA) system.</text>
</comment>
<protein>
    <recommendedName>
        <fullName evidence="2">Antitoxin</fullName>
    </recommendedName>
</protein>
<accession>A0A450VUT7</accession>
<evidence type="ECO:0000313" key="3">
    <source>
        <dbReference type="EMBL" id="VFK08544.1"/>
    </source>
</evidence>
<evidence type="ECO:0000256" key="2">
    <source>
        <dbReference type="RuleBase" id="RU362080"/>
    </source>
</evidence>
<evidence type="ECO:0000313" key="4">
    <source>
        <dbReference type="EMBL" id="VFK25189.1"/>
    </source>
</evidence>
<comment type="similarity">
    <text evidence="1 2">Belongs to the phD/YefM antitoxin family.</text>
</comment>